<accession>A0AAD9HLD3</accession>
<name>A0AAD9HLD3_9PEZI</name>
<dbReference type="Gene3D" id="3.40.390.10">
    <property type="entry name" value="Collagenase (Catalytic Domain)"/>
    <property type="match status" value="1"/>
</dbReference>
<dbReference type="SUPFAM" id="SSF55486">
    <property type="entry name" value="Metalloproteases ('zincins'), catalytic domain"/>
    <property type="match status" value="1"/>
</dbReference>
<evidence type="ECO:0008006" key="3">
    <source>
        <dbReference type="Google" id="ProtNLM"/>
    </source>
</evidence>
<dbReference type="AlphaFoldDB" id="A0AAD9HLD3"/>
<keyword evidence="2" id="KW-1185">Reference proteome</keyword>
<dbReference type="Proteomes" id="UP001232148">
    <property type="component" value="Unassembled WGS sequence"/>
</dbReference>
<dbReference type="InterPro" id="IPR024079">
    <property type="entry name" value="MetalloPept_cat_dom_sf"/>
</dbReference>
<dbReference type="EMBL" id="MU842857">
    <property type="protein sequence ID" value="KAK2029929.1"/>
    <property type="molecule type" value="Genomic_DNA"/>
</dbReference>
<protein>
    <recommendedName>
        <fullName evidence="3">Lysine-specific metallo-endopeptidase domain-containing protein</fullName>
    </recommendedName>
</protein>
<organism evidence="1 2">
    <name type="scientific">Colletotrichum zoysiae</name>
    <dbReference type="NCBI Taxonomy" id="1216348"/>
    <lineage>
        <taxon>Eukaryota</taxon>
        <taxon>Fungi</taxon>
        <taxon>Dikarya</taxon>
        <taxon>Ascomycota</taxon>
        <taxon>Pezizomycotina</taxon>
        <taxon>Sordariomycetes</taxon>
        <taxon>Hypocreomycetidae</taxon>
        <taxon>Glomerellales</taxon>
        <taxon>Glomerellaceae</taxon>
        <taxon>Colletotrichum</taxon>
        <taxon>Colletotrichum graminicola species complex</taxon>
    </lineage>
</organism>
<comment type="caution">
    <text evidence="1">The sequence shown here is derived from an EMBL/GenBank/DDBJ whole genome shotgun (WGS) entry which is preliminary data.</text>
</comment>
<proteinExistence type="predicted"/>
<reference evidence="1" key="1">
    <citation type="submission" date="2021-06" db="EMBL/GenBank/DDBJ databases">
        <title>Comparative genomics, transcriptomics and evolutionary studies reveal genomic signatures of adaptation to plant cell wall in hemibiotrophic fungi.</title>
        <authorList>
            <consortium name="DOE Joint Genome Institute"/>
            <person name="Baroncelli R."/>
            <person name="Diaz J.F."/>
            <person name="Benocci T."/>
            <person name="Peng M."/>
            <person name="Battaglia E."/>
            <person name="Haridas S."/>
            <person name="Andreopoulos W."/>
            <person name="Labutti K."/>
            <person name="Pangilinan J."/>
            <person name="Floch G.L."/>
            <person name="Makela M.R."/>
            <person name="Henrissat B."/>
            <person name="Grigoriev I.V."/>
            <person name="Crouch J.A."/>
            <person name="De Vries R.P."/>
            <person name="Sukno S.A."/>
            <person name="Thon M.R."/>
        </authorList>
    </citation>
    <scope>NUCLEOTIDE SEQUENCE</scope>
    <source>
        <strain evidence="1">MAFF235873</strain>
    </source>
</reference>
<gene>
    <name evidence="1" type="ORF">LX32DRAFT_341693</name>
</gene>
<dbReference type="GO" id="GO:0008237">
    <property type="term" value="F:metallopeptidase activity"/>
    <property type="evidence" value="ECO:0007669"/>
    <property type="project" value="InterPro"/>
</dbReference>
<sequence length="175" mass="19928">MRTEVYKNIWYMSKKSVAYAKSAEEGSSDSVVFGCFPPDPLACDRNTFAVAKGSRQHNYVMICPRYFEKTSTNYQEAFKAWVDRRNDIVVGGAVLLHEMLHLRTVVGWDWHATDLGISADEDVTLVDFQKIKNADNYAMFAMEVKTNPKRAKLQVDMTSSKAKSKMARKLLGMRI</sequence>
<evidence type="ECO:0000313" key="2">
    <source>
        <dbReference type="Proteomes" id="UP001232148"/>
    </source>
</evidence>
<evidence type="ECO:0000313" key="1">
    <source>
        <dbReference type="EMBL" id="KAK2029929.1"/>
    </source>
</evidence>